<organism evidence="2 3">
    <name type="scientific">Paracraurococcus lichenis</name>
    <dbReference type="NCBI Taxonomy" id="3064888"/>
    <lineage>
        <taxon>Bacteria</taxon>
        <taxon>Pseudomonadati</taxon>
        <taxon>Pseudomonadota</taxon>
        <taxon>Alphaproteobacteria</taxon>
        <taxon>Acetobacterales</taxon>
        <taxon>Roseomonadaceae</taxon>
        <taxon>Paracraurococcus</taxon>
    </lineage>
</organism>
<evidence type="ECO:0000256" key="1">
    <source>
        <dbReference type="SAM" id="SignalP"/>
    </source>
</evidence>
<keyword evidence="3" id="KW-1185">Reference proteome</keyword>
<name>A0ABT9EBC8_9PROT</name>
<gene>
    <name evidence="2" type="ORF">Q7A36_34270</name>
</gene>
<keyword evidence="1" id="KW-0732">Signal</keyword>
<dbReference type="EMBL" id="JAUTWS010000090">
    <property type="protein sequence ID" value="MDO9713442.1"/>
    <property type="molecule type" value="Genomic_DNA"/>
</dbReference>
<sequence>MRARLIALGIALALPALAAEPPQGGTAEQDGVRIAWRYLPGEAPGLGMLEVEASEAATGAPLRYDRGRLAAWLQRRRAALPEAELACSDKVKALASQGIGRRADIDLNAYRLLTLNTDGTLAVINPFVGLNNAKLESILDLGGRPTAWLPLPERLEAWVVLADPARLVAVDLHTRRITRAIDLPEAAGAALAWDAAGRRLGLGLPGLAGIGLLDPDAPDQALQVLPGPPPLGLFAEAEGPGLLALEADGGVRLLAAGGTDRRWAVPGRPRLVRWSPLGRRLVVATEAGLLAWIDPEAPTGAAPERLRALSHPAQAMALLDGGRRVLVLGAGQGSLVDLASGAIGPRLAAPKDADEILLTDRFAYALSAREGMARLWLLEDLRQGRDQPVDVTLGRPDPGAAPRIAGPAQAVAIPAGTGLVAANAADGMLYQYAEGMMAPVGSYSNYRRAAVGLALLDLSLREVAPGRYRSPVRHALGGAHELVLSGAAPRFALCAPVRLGPTPGAPPAEPRLRPELVAVTEAAPRQRTLRVRLRAREGTAPVEGIPDLVLLAFDRRSGWQARLPLREVVAGEYETRLLLPGPAPVELLVGSASRNLSFVEGRLGPLPPEGTP</sequence>
<evidence type="ECO:0000313" key="3">
    <source>
        <dbReference type="Proteomes" id="UP001243009"/>
    </source>
</evidence>
<feature type="chain" id="PRO_5045998843" evidence="1">
    <location>
        <begin position="19"/>
        <end position="612"/>
    </location>
</feature>
<comment type="caution">
    <text evidence="2">The sequence shown here is derived from an EMBL/GenBank/DDBJ whole genome shotgun (WGS) entry which is preliminary data.</text>
</comment>
<reference evidence="2 3" key="1">
    <citation type="submission" date="2023-08" db="EMBL/GenBank/DDBJ databases">
        <title>The draft genome sequence of Paracraurococcus sp. LOR1-02.</title>
        <authorList>
            <person name="Kingkaew E."/>
            <person name="Tanasupawat S."/>
        </authorList>
    </citation>
    <scope>NUCLEOTIDE SEQUENCE [LARGE SCALE GENOMIC DNA]</scope>
    <source>
        <strain evidence="2 3">LOR1-02</strain>
    </source>
</reference>
<dbReference type="RefSeq" id="WP_305108299.1">
    <property type="nucleotide sequence ID" value="NZ_JAUTWS010000090.1"/>
</dbReference>
<dbReference type="SUPFAM" id="SSF50969">
    <property type="entry name" value="YVTN repeat-like/Quinoprotein amine dehydrogenase"/>
    <property type="match status" value="1"/>
</dbReference>
<protein>
    <submittedName>
        <fullName evidence="2">Uncharacterized protein</fullName>
    </submittedName>
</protein>
<proteinExistence type="predicted"/>
<feature type="signal peptide" evidence="1">
    <location>
        <begin position="1"/>
        <end position="18"/>
    </location>
</feature>
<dbReference type="InterPro" id="IPR011044">
    <property type="entry name" value="Quino_amine_DH_bsu"/>
</dbReference>
<dbReference type="Proteomes" id="UP001243009">
    <property type="component" value="Unassembled WGS sequence"/>
</dbReference>
<evidence type="ECO:0000313" key="2">
    <source>
        <dbReference type="EMBL" id="MDO9713442.1"/>
    </source>
</evidence>
<accession>A0ABT9EBC8</accession>